<reference evidence="3" key="1">
    <citation type="journal article" date="2019" name="Int. J. Syst. Evol. Microbiol.">
        <title>The Global Catalogue of Microorganisms (GCM) 10K type strain sequencing project: providing services to taxonomists for standard genome sequencing and annotation.</title>
        <authorList>
            <consortium name="The Broad Institute Genomics Platform"/>
            <consortium name="The Broad Institute Genome Sequencing Center for Infectious Disease"/>
            <person name="Wu L."/>
            <person name="Ma J."/>
        </authorList>
    </citation>
    <scope>NUCLEOTIDE SEQUENCE [LARGE SCALE GENOMIC DNA]</scope>
    <source>
        <strain evidence="3">CGMCC 4.1648</strain>
    </source>
</reference>
<feature type="transmembrane region" description="Helical" evidence="1">
    <location>
        <begin position="37"/>
        <end position="59"/>
    </location>
</feature>
<dbReference type="RefSeq" id="WP_345690370.1">
    <property type="nucleotide sequence ID" value="NZ_BAABIT010000001.1"/>
</dbReference>
<keyword evidence="1" id="KW-1133">Transmembrane helix</keyword>
<evidence type="ECO:0000313" key="3">
    <source>
        <dbReference type="Proteomes" id="UP001595829"/>
    </source>
</evidence>
<name>A0ABV9XCQ1_9ACTN</name>
<evidence type="ECO:0000313" key="2">
    <source>
        <dbReference type="EMBL" id="MFC5022961.1"/>
    </source>
</evidence>
<keyword evidence="1" id="KW-0472">Membrane</keyword>
<dbReference type="Proteomes" id="UP001595829">
    <property type="component" value="Unassembled WGS sequence"/>
</dbReference>
<keyword evidence="1" id="KW-0812">Transmembrane</keyword>
<dbReference type="EMBL" id="JBHSJD010000007">
    <property type="protein sequence ID" value="MFC5022961.1"/>
    <property type="molecule type" value="Genomic_DNA"/>
</dbReference>
<protein>
    <submittedName>
        <fullName evidence="2">Uncharacterized protein</fullName>
    </submittedName>
</protein>
<proteinExistence type="predicted"/>
<keyword evidence="3" id="KW-1185">Reference proteome</keyword>
<accession>A0ABV9XCQ1</accession>
<gene>
    <name evidence="2" type="ORF">ACFPM3_12550</name>
</gene>
<organism evidence="2 3">
    <name type="scientific">Streptomyces coeruleoprunus</name>
    <dbReference type="NCBI Taxonomy" id="285563"/>
    <lineage>
        <taxon>Bacteria</taxon>
        <taxon>Bacillati</taxon>
        <taxon>Actinomycetota</taxon>
        <taxon>Actinomycetes</taxon>
        <taxon>Kitasatosporales</taxon>
        <taxon>Streptomycetaceae</taxon>
        <taxon>Streptomyces</taxon>
    </lineage>
</organism>
<sequence>MSHALRRAAGVAVLLLGISVALWMTFGAPQQWQGTTRLWRIVLGFSFIGLVTGGAWLMFPDKGEPAGLTEAEESA</sequence>
<comment type="caution">
    <text evidence="2">The sequence shown here is derived from an EMBL/GenBank/DDBJ whole genome shotgun (WGS) entry which is preliminary data.</text>
</comment>
<evidence type="ECO:0000256" key="1">
    <source>
        <dbReference type="SAM" id="Phobius"/>
    </source>
</evidence>